<comment type="caution">
    <text evidence="4">The sequence shown here is derived from an EMBL/GenBank/DDBJ whole genome shotgun (WGS) entry which is preliminary data.</text>
</comment>
<evidence type="ECO:0000256" key="2">
    <source>
        <dbReference type="SAM" id="SignalP"/>
    </source>
</evidence>
<keyword evidence="5" id="KW-1185">Reference proteome</keyword>
<feature type="coiled-coil region" evidence="1">
    <location>
        <begin position="100"/>
        <end position="134"/>
    </location>
</feature>
<dbReference type="EMBL" id="BMCH01000003">
    <property type="protein sequence ID" value="GGC29332.1"/>
    <property type="molecule type" value="Genomic_DNA"/>
</dbReference>
<dbReference type="Gene3D" id="2.70.70.10">
    <property type="entry name" value="Glucose Permease (Domain IIA)"/>
    <property type="match status" value="1"/>
</dbReference>
<reference evidence="5" key="1">
    <citation type="journal article" date="2019" name="Int. J. Syst. Evol. Microbiol.">
        <title>The Global Catalogue of Microorganisms (GCM) 10K type strain sequencing project: providing services to taxonomists for standard genome sequencing and annotation.</title>
        <authorList>
            <consortium name="The Broad Institute Genomics Platform"/>
            <consortium name="The Broad Institute Genome Sequencing Center for Infectious Disease"/>
            <person name="Wu L."/>
            <person name="Ma J."/>
        </authorList>
    </citation>
    <scope>NUCLEOTIDE SEQUENCE [LARGE SCALE GENOMIC DNA]</scope>
    <source>
        <strain evidence="5">CCM 7132</strain>
    </source>
</reference>
<dbReference type="CDD" id="cd12797">
    <property type="entry name" value="M23_peptidase"/>
    <property type="match status" value="1"/>
</dbReference>
<evidence type="ECO:0000313" key="4">
    <source>
        <dbReference type="EMBL" id="GGC29332.1"/>
    </source>
</evidence>
<protein>
    <submittedName>
        <fullName evidence="4">Membrane protein</fullName>
    </submittedName>
</protein>
<evidence type="ECO:0000256" key="1">
    <source>
        <dbReference type="SAM" id="Coils"/>
    </source>
</evidence>
<gene>
    <name evidence="4" type="ORF">GCM10007207_13540</name>
</gene>
<accession>A0ABQ1LZP8</accession>
<evidence type="ECO:0000259" key="3">
    <source>
        <dbReference type="Pfam" id="PF01551"/>
    </source>
</evidence>
<dbReference type="InterPro" id="IPR016047">
    <property type="entry name" value="M23ase_b-sheet_dom"/>
</dbReference>
<dbReference type="Pfam" id="PF01551">
    <property type="entry name" value="Peptidase_M23"/>
    <property type="match status" value="1"/>
</dbReference>
<feature type="chain" id="PRO_5046140515" evidence="2">
    <location>
        <begin position="36"/>
        <end position="432"/>
    </location>
</feature>
<sequence>MPHQRLSLYMPVKKPLLTGSLLLGVCLMGPTPTLAATNARHVAQSASQKALDKAKHDREALLSRKAREAALIDAQRKAQTKAAQDAALQAERARHFSALSDQAATALAETEKQIDSLTQEIAQLTEQQKRQTAALARRRASLQAILPVALRLARYPSTSFVALSGQADESVQGLSLIAGLARLTTRQADDLRGQETLLRQTAQHLAERNEALETARKTQARLRDANARKMDDATKQQEEAEARLKEARAEIASATATAATLDDALTAIDRTQARLRARMEEEAKALALQNQKEKAQAMSSQARRLSSSAGGGISHGGGHGPVAGSVVTAWHQDTESGPATGITYMAQASSPVSAPCAGQIDFAGPFRSFGNMIILDCGRHYRFVLSGIGQLSVASGQNVSRNMALGAMDAAGGRLFVQLRSGRKIIDPRPYL</sequence>
<feature type="domain" description="M23ase beta-sheet core" evidence="3">
    <location>
        <begin position="339"/>
        <end position="428"/>
    </location>
</feature>
<dbReference type="InterPro" id="IPR011055">
    <property type="entry name" value="Dup_hybrid_motif"/>
</dbReference>
<keyword evidence="2" id="KW-0732">Signal</keyword>
<keyword evidence="1" id="KW-0175">Coiled coil</keyword>
<feature type="signal peptide" evidence="2">
    <location>
        <begin position="1"/>
        <end position="35"/>
    </location>
</feature>
<dbReference type="Proteomes" id="UP000637769">
    <property type="component" value="Unassembled WGS sequence"/>
</dbReference>
<proteinExistence type="predicted"/>
<name>A0ABQ1LZP8_9PROT</name>
<evidence type="ECO:0000313" key="5">
    <source>
        <dbReference type="Proteomes" id="UP000637769"/>
    </source>
</evidence>
<organism evidence="4 5">
    <name type="scientific">Asaia siamensis</name>
    <dbReference type="NCBI Taxonomy" id="110479"/>
    <lineage>
        <taxon>Bacteria</taxon>
        <taxon>Pseudomonadati</taxon>
        <taxon>Pseudomonadota</taxon>
        <taxon>Alphaproteobacteria</taxon>
        <taxon>Acetobacterales</taxon>
        <taxon>Acetobacteraceae</taxon>
        <taxon>Asaia</taxon>
    </lineage>
</organism>
<dbReference type="RefSeq" id="WP_229719734.1">
    <property type="nucleotide sequence ID" value="NZ_BMCH01000003.1"/>
</dbReference>
<feature type="coiled-coil region" evidence="1">
    <location>
        <begin position="208"/>
        <end position="308"/>
    </location>
</feature>
<dbReference type="SUPFAM" id="SSF51261">
    <property type="entry name" value="Duplicated hybrid motif"/>
    <property type="match status" value="1"/>
</dbReference>